<dbReference type="PATRIC" id="fig|573060.9.peg.1451"/>
<dbReference type="GO" id="GO:0140098">
    <property type="term" value="F:catalytic activity, acting on RNA"/>
    <property type="evidence" value="ECO:0007669"/>
    <property type="project" value="UniProtKB-ARBA"/>
</dbReference>
<dbReference type="Gene3D" id="3.30.2350.10">
    <property type="entry name" value="Pseudouridine synthase"/>
    <property type="match status" value="1"/>
</dbReference>
<organism evidence="4 5">
    <name type="scientific">Acidovorax delafieldii 2AN</name>
    <dbReference type="NCBI Taxonomy" id="573060"/>
    <lineage>
        <taxon>Bacteria</taxon>
        <taxon>Pseudomonadati</taxon>
        <taxon>Pseudomonadota</taxon>
        <taxon>Betaproteobacteria</taxon>
        <taxon>Burkholderiales</taxon>
        <taxon>Comamonadaceae</taxon>
        <taxon>Acidovorax</taxon>
    </lineage>
</organism>
<dbReference type="EMBL" id="ACQT01000191">
    <property type="protein sequence ID" value="EER58885.1"/>
    <property type="molecule type" value="Genomic_DNA"/>
</dbReference>
<reference evidence="4 5" key="1">
    <citation type="submission" date="2009-05" db="EMBL/GenBank/DDBJ databases">
        <title>The draft genome of Acidovorax delafieldii 2AN.</title>
        <authorList>
            <consortium name="US DOE Joint Genome Institute (JGI-PGF)"/>
            <person name="Lucas S."/>
            <person name="Copeland A."/>
            <person name="Lapidus A."/>
            <person name="Glavina del Rio T."/>
            <person name="Tice H."/>
            <person name="Bruce D."/>
            <person name="Goodwin L."/>
            <person name="Pitluck S."/>
            <person name="Larimer F."/>
            <person name="Land M.L."/>
            <person name="Hauser L."/>
            <person name="Shelobolina E.S."/>
            <person name="Picardal F."/>
            <person name="Roden E."/>
            <person name="Emerson D."/>
        </authorList>
    </citation>
    <scope>NUCLEOTIDE SEQUENCE [LARGE SCALE GENOMIC DNA]</scope>
    <source>
        <strain evidence="4 5">2AN</strain>
    </source>
</reference>
<dbReference type="PANTHER" id="PTHR47683">
    <property type="entry name" value="PSEUDOURIDINE SYNTHASE FAMILY PROTEIN-RELATED"/>
    <property type="match status" value="1"/>
</dbReference>
<dbReference type="GO" id="GO:0001522">
    <property type="term" value="P:pseudouridine synthesis"/>
    <property type="evidence" value="ECO:0007669"/>
    <property type="project" value="InterPro"/>
</dbReference>
<dbReference type="InterPro" id="IPR006145">
    <property type="entry name" value="PsdUridine_synth_RsuA/RluA"/>
</dbReference>
<keyword evidence="5" id="KW-1185">Reference proteome</keyword>
<dbReference type="SUPFAM" id="SSF55120">
    <property type="entry name" value="Pseudouridine synthase"/>
    <property type="match status" value="1"/>
</dbReference>
<evidence type="ECO:0000313" key="4">
    <source>
        <dbReference type="EMBL" id="EER58885.1"/>
    </source>
</evidence>
<proteinExistence type="predicted"/>
<dbReference type="AlphaFoldDB" id="C5T9F7"/>
<protein>
    <submittedName>
        <fullName evidence="4">Pseudouridine synthase</fullName>
    </submittedName>
</protein>
<dbReference type="SUPFAM" id="SSF55174">
    <property type="entry name" value="Alpha-L RNA-binding motif"/>
    <property type="match status" value="1"/>
</dbReference>
<evidence type="ECO:0000256" key="2">
    <source>
        <dbReference type="PROSITE-ProRule" id="PRU00182"/>
    </source>
</evidence>
<evidence type="ECO:0000313" key="5">
    <source>
        <dbReference type="Proteomes" id="UP000003856"/>
    </source>
</evidence>
<dbReference type="Gene3D" id="3.10.290.10">
    <property type="entry name" value="RNA-binding S4 domain"/>
    <property type="match status" value="1"/>
</dbReference>
<evidence type="ECO:0000256" key="1">
    <source>
        <dbReference type="ARBA" id="ARBA00023235"/>
    </source>
</evidence>
<dbReference type="PANTHER" id="PTHR47683:SF2">
    <property type="entry name" value="RNA-BINDING S4 DOMAIN-CONTAINING PROTEIN"/>
    <property type="match status" value="1"/>
</dbReference>
<gene>
    <name evidence="4" type="ORF">AcdelDRAFT_3537</name>
</gene>
<dbReference type="Proteomes" id="UP000003856">
    <property type="component" value="Unassembled WGS sequence"/>
</dbReference>
<comment type="caution">
    <text evidence="4">The sequence shown here is derived from an EMBL/GenBank/DDBJ whole genome shotgun (WGS) entry which is preliminary data.</text>
</comment>
<dbReference type="CDD" id="cd00165">
    <property type="entry name" value="S4"/>
    <property type="match status" value="1"/>
</dbReference>
<dbReference type="GO" id="GO:0009982">
    <property type="term" value="F:pseudouridine synthase activity"/>
    <property type="evidence" value="ECO:0007669"/>
    <property type="project" value="InterPro"/>
</dbReference>
<keyword evidence="2" id="KW-0694">RNA-binding</keyword>
<dbReference type="InterPro" id="IPR020103">
    <property type="entry name" value="PsdUridine_synth_cat_dom_sf"/>
</dbReference>
<dbReference type="NCBIfam" id="TIGR00093">
    <property type="entry name" value="pseudouridine synthase"/>
    <property type="match status" value="1"/>
</dbReference>
<sequence length="237" mass="26680">MCSRREADDWIAQGWVKVNGQVAPMGLQVHATDRIEVDKKAQGFQEQRVTILLHKPMGYVSGQAEDGHTPAVALINPRTHWREDPSRNRFSPPQLRGLAPAGRLDIDSVGLLVLTQDGRVARQIIGEDSSMDKEYLVRVQYGDVATNVQAVFPAQQLARLCHGLSLDGQALKPARVEWQNPEQLRFVLTEGKKRQIRRMCELVGLRVVGLKRIRIGRVTLGNLPVGQWRYLGPHEQF</sequence>
<dbReference type="GO" id="GO:0003723">
    <property type="term" value="F:RNA binding"/>
    <property type="evidence" value="ECO:0007669"/>
    <property type="project" value="UniProtKB-KW"/>
</dbReference>
<dbReference type="InterPro" id="IPR050343">
    <property type="entry name" value="RsuA_PseudoU_synthase"/>
</dbReference>
<keyword evidence="1" id="KW-0413">Isomerase</keyword>
<feature type="domain" description="Pseudouridine synthase RsuA/RluA-like" evidence="3">
    <location>
        <begin position="51"/>
        <end position="201"/>
    </location>
</feature>
<dbReference type="GO" id="GO:0006396">
    <property type="term" value="P:RNA processing"/>
    <property type="evidence" value="ECO:0007669"/>
    <property type="project" value="UniProtKB-ARBA"/>
</dbReference>
<accession>C5T9F7</accession>
<dbReference type="PROSITE" id="PS50889">
    <property type="entry name" value="S4"/>
    <property type="match status" value="1"/>
</dbReference>
<evidence type="ECO:0000259" key="3">
    <source>
        <dbReference type="Pfam" id="PF00849"/>
    </source>
</evidence>
<dbReference type="Pfam" id="PF00849">
    <property type="entry name" value="PseudoU_synth_2"/>
    <property type="match status" value="1"/>
</dbReference>
<name>C5T9F7_ACIDE</name>
<dbReference type="InterPro" id="IPR000748">
    <property type="entry name" value="PsdUridine_synth_RsuA/RluB/E/F"/>
</dbReference>
<dbReference type="InterPro" id="IPR036986">
    <property type="entry name" value="S4_RNA-bd_sf"/>
</dbReference>